<feature type="region of interest" description="Disordered" evidence="3">
    <location>
        <begin position="432"/>
        <end position="455"/>
    </location>
</feature>
<dbReference type="GO" id="GO:0008168">
    <property type="term" value="F:methyltransferase activity"/>
    <property type="evidence" value="ECO:0007669"/>
    <property type="project" value="UniProtKB-KW"/>
</dbReference>
<name>A0AAD2H6J2_9AGAR</name>
<gene>
    <name evidence="5" type="ORF">MYCIT1_LOCUS13670</name>
</gene>
<accession>A0AAD2H6J2</accession>
<evidence type="ECO:0000259" key="4">
    <source>
        <dbReference type="Pfam" id="PF17667"/>
    </source>
</evidence>
<dbReference type="PANTHER" id="PTHR13393">
    <property type="entry name" value="SAM-DEPENDENT METHYLTRANSFERASE"/>
    <property type="match status" value="1"/>
</dbReference>
<dbReference type="Pfam" id="PF17667">
    <property type="entry name" value="Pkinase_fungal"/>
    <property type="match status" value="1"/>
</dbReference>
<keyword evidence="2" id="KW-0808">Transferase</keyword>
<dbReference type="AlphaFoldDB" id="A0AAD2H6J2"/>
<evidence type="ECO:0000313" key="5">
    <source>
        <dbReference type="EMBL" id="CAK5269730.1"/>
    </source>
</evidence>
<dbReference type="Pfam" id="PF05971">
    <property type="entry name" value="Methyltransf_10"/>
    <property type="match status" value="1"/>
</dbReference>
<dbReference type="Proteomes" id="UP001295794">
    <property type="component" value="Unassembled WGS sequence"/>
</dbReference>
<dbReference type="InterPro" id="IPR029063">
    <property type="entry name" value="SAM-dependent_MTases_sf"/>
</dbReference>
<reference evidence="5" key="1">
    <citation type="submission" date="2023-11" db="EMBL/GenBank/DDBJ databases">
        <authorList>
            <person name="De Vega J J."/>
            <person name="De Vega J J."/>
        </authorList>
    </citation>
    <scope>NUCLEOTIDE SEQUENCE</scope>
</reference>
<evidence type="ECO:0000313" key="6">
    <source>
        <dbReference type="Proteomes" id="UP001295794"/>
    </source>
</evidence>
<keyword evidence="1" id="KW-0489">Methyltransferase</keyword>
<dbReference type="Gene3D" id="3.40.50.150">
    <property type="entry name" value="Vaccinia Virus protein VP39"/>
    <property type="match status" value="2"/>
</dbReference>
<proteinExistence type="predicted"/>
<organism evidence="5 6">
    <name type="scientific">Mycena citricolor</name>
    <dbReference type="NCBI Taxonomy" id="2018698"/>
    <lineage>
        <taxon>Eukaryota</taxon>
        <taxon>Fungi</taxon>
        <taxon>Dikarya</taxon>
        <taxon>Basidiomycota</taxon>
        <taxon>Agaricomycotina</taxon>
        <taxon>Agaricomycetes</taxon>
        <taxon>Agaricomycetidae</taxon>
        <taxon>Agaricales</taxon>
        <taxon>Marasmiineae</taxon>
        <taxon>Mycenaceae</taxon>
        <taxon>Mycena</taxon>
    </lineage>
</organism>
<comment type="caution">
    <text evidence="5">The sequence shown here is derived from an EMBL/GenBank/DDBJ whole genome shotgun (WGS) entry which is preliminary data.</text>
</comment>
<evidence type="ECO:0000256" key="3">
    <source>
        <dbReference type="SAM" id="MobiDB-lite"/>
    </source>
</evidence>
<evidence type="ECO:0000256" key="2">
    <source>
        <dbReference type="ARBA" id="ARBA00022679"/>
    </source>
</evidence>
<dbReference type="InterPro" id="IPR011009">
    <property type="entry name" value="Kinase-like_dom_sf"/>
</dbReference>
<dbReference type="GO" id="GO:0070475">
    <property type="term" value="P:rRNA base methylation"/>
    <property type="evidence" value="ECO:0007669"/>
    <property type="project" value="TreeGrafter"/>
</dbReference>
<dbReference type="EMBL" id="CAVNYO010000151">
    <property type="protein sequence ID" value="CAK5269730.1"/>
    <property type="molecule type" value="Genomic_DNA"/>
</dbReference>
<feature type="domain" description="Fungal-type protein kinase" evidence="4">
    <location>
        <begin position="72"/>
        <end position="367"/>
    </location>
</feature>
<dbReference type="InterPro" id="IPR010286">
    <property type="entry name" value="METTL16/RlmF"/>
</dbReference>
<evidence type="ECO:0000256" key="1">
    <source>
        <dbReference type="ARBA" id="ARBA00022603"/>
    </source>
</evidence>
<protein>
    <recommendedName>
        <fullName evidence="4">Fungal-type protein kinase domain-containing protein</fullName>
    </recommendedName>
</protein>
<dbReference type="SUPFAM" id="SSF56112">
    <property type="entry name" value="Protein kinase-like (PK-like)"/>
    <property type="match status" value="1"/>
</dbReference>
<dbReference type="InterPro" id="IPR040976">
    <property type="entry name" value="Pkinase_fungal"/>
</dbReference>
<dbReference type="PANTHER" id="PTHR13393:SF0">
    <property type="entry name" value="RNA N6-ADENOSINE-METHYLTRANSFERASE METTL16"/>
    <property type="match status" value="1"/>
</dbReference>
<dbReference type="GO" id="GO:0005634">
    <property type="term" value="C:nucleus"/>
    <property type="evidence" value="ECO:0007669"/>
    <property type="project" value="TreeGrafter"/>
</dbReference>
<keyword evidence="6" id="KW-1185">Reference proteome</keyword>
<sequence>MLGDDETITSIPTDIHNLFETVLQARNHDPYIRALGSASAPTSSSQAIDVAVFDDIDERNPKANPNRKLVVTKAYTVGSELWHSHSLFGRGTKVQRVILHNDLVLAAKHPEKPLRFFALKTSWRQRCRRPELDFYDLIWYMATSKSEESIALKKKLHINLDYVARCIGSIDMSLETVPNSLRPDGNVSWGTNGHRTSPWETKKTNYQRFHTRTIITPIGTPLENFKCTRDLVMGAYDGIKHLTFAHEAGVNHRDVSDGNMMFAERLSPEEIVHGLLLDWDYAEFTEAGAKKFEELWPDRFHAPNLENVHKSLKDLTGTWPFMALDILDYNRKLDIIAAGGLKHTDVKIFQHALHHDLESFFWLLVWMIFRHTKHDTPHAVQEIFGDSRTGGGKFKYLQRPSPLGRAYKLDNDGLSSVLNTFRGAVLRQNPAAVETDTAPSLQSARPVAGDESDDDGDEILQQQAVKPEIMESRNIRAIFSRHLKNENFLWNKDDEAIDLIRIGDTWTIDFKNEQSQRRLTEAILHRDFGLSVRLPLDRLCPPVSSVAEAIPPSSADHAQNKLRVVDRRRHERLWVRGAGDLRDGYWYRRVGYIPTSRVSDEYDVVLRCNRQVHPQLSGKPLIYLSFLADVDLVSIASALSNVTQNGLGSRIQIIPTTPTARVYAWLHDNPEVHEDVLASAVAKEFQPHAVCTGADVEMITLGGEVAFVLRMLTESVQLRERCSWYTSMLGKMSSLADIVAVLRSLNAISRIPNAQLQNLMPAKNVLRQPLHHSPSADDLSAILSAIEDIEVEREPGDNAFSVRATRVTWSRTARRKKKQNIIVDPAPTMTPILVCRLRLERLVLESQWVSGRSRLVFEGFTSHVGRKLVKGDQSEGAS</sequence>